<dbReference type="SUPFAM" id="SSF53639">
    <property type="entry name" value="AraD/HMP-PK domain-like"/>
    <property type="match status" value="1"/>
</dbReference>
<dbReference type="InterPro" id="IPR013454">
    <property type="entry name" value="Bifunc_RhaD/ADH"/>
</dbReference>
<dbReference type="FunFam" id="3.40.50.720:FF:000084">
    <property type="entry name" value="Short-chain dehydrogenase reductase"/>
    <property type="match status" value="1"/>
</dbReference>
<comment type="similarity">
    <text evidence="1">Belongs to the short-chain dehydrogenases/reductases (SDR) family.</text>
</comment>
<evidence type="ECO:0000259" key="4">
    <source>
        <dbReference type="SMART" id="SM01007"/>
    </source>
</evidence>
<gene>
    <name evidence="5" type="ORF">SAMN04488693_11532</name>
</gene>
<dbReference type="Gene3D" id="3.40.225.10">
    <property type="entry name" value="Class II aldolase/adducin N-terminal domain"/>
    <property type="match status" value="1"/>
</dbReference>
<feature type="compositionally biased region" description="Polar residues" evidence="3">
    <location>
        <begin position="28"/>
        <end position="39"/>
    </location>
</feature>
<reference evidence="5 6" key="1">
    <citation type="submission" date="2016-10" db="EMBL/GenBank/DDBJ databases">
        <authorList>
            <person name="de Groot N.N."/>
        </authorList>
    </citation>
    <scope>NUCLEOTIDE SEQUENCE [LARGE SCALE GENOMIC DNA]</scope>
    <source>
        <strain evidence="5 6">NP_1H</strain>
    </source>
</reference>
<dbReference type="SMART" id="SM01007">
    <property type="entry name" value="Aldolase_II"/>
    <property type="match status" value="1"/>
</dbReference>
<dbReference type="PRINTS" id="PR00080">
    <property type="entry name" value="SDRFAMILY"/>
</dbReference>
<keyword evidence="2" id="KW-0560">Oxidoreductase</keyword>
<dbReference type="AlphaFoldDB" id="A0A1G8LVS0"/>
<dbReference type="PANTHER" id="PTHR43669">
    <property type="entry name" value="5-KETO-D-GLUCONATE 5-REDUCTASE"/>
    <property type="match status" value="1"/>
</dbReference>
<organism evidence="5 6">
    <name type="scientific">Arthrobacter subterraneus</name>
    <dbReference type="NCBI Taxonomy" id="335973"/>
    <lineage>
        <taxon>Bacteria</taxon>
        <taxon>Bacillati</taxon>
        <taxon>Actinomycetota</taxon>
        <taxon>Actinomycetes</taxon>
        <taxon>Micrococcales</taxon>
        <taxon>Micrococcaceae</taxon>
        <taxon>Arthrobacter</taxon>
    </lineage>
</organism>
<proteinExistence type="inferred from homology"/>
<dbReference type="InterPro" id="IPR002347">
    <property type="entry name" value="SDR_fam"/>
</dbReference>
<keyword evidence="6" id="KW-1185">Reference proteome</keyword>
<evidence type="ECO:0000313" key="5">
    <source>
        <dbReference type="EMBL" id="SDI59784.1"/>
    </source>
</evidence>
<dbReference type="Pfam" id="PF13561">
    <property type="entry name" value="adh_short_C2"/>
    <property type="match status" value="1"/>
</dbReference>
<dbReference type="EMBL" id="FNDT01000015">
    <property type="protein sequence ID" value="SDI59784.1"/>
    <property type="molecule type" value="Genomic_DNA"/>
</dbReference>
<evidence type="ECO:0000256" key="1">
    <source>
        <dbReference type="ARBA" id="ARBA00006484"/>
    </source>
</evidence>
<feature type="compositionally biased region" description="Basic and acidic residues" evidence="3">
    <location>
        <begin position="17"/>
        <end position="27"/>
    </location>
</feature>
<dbReference type="NCBIfam" id="NF006189">
    <property type="entry name" value="PRK08324.1-3"/>
    <property type="match status" value="1"/>
</dbReference>
<feature type="region of interest" description="Disordered" evidence="3">
    <location>
        <begin position="17"/>
        <end position="44"/>
    </location>
</feature>
<dbReference type="PANTHER" id="PTHR43669:SF8">
    <property type="entry name" value="SHORT-CHAIN TYPE DEHYDROGENASE_REDUCTASE-RELATED"/>
    <property type="match status" value="1"/>
</dbReference>
<name>A0A1G8LVS0_9MICC</name>
<evidence type="ECO:0000313" key="6">
    <source>
        <dbReference type="Proteomes" id="UP000199258"/>
    </source>
</evidence>
<dbReference type="InterPro" id="IPR036409">
    <property type="entry name" value="Aldolase_II/adducin_N_sf"/>
</dbReference>
<dbReference type="PRINTS" id="PR00081">
    <property type="entry name" value="GDHRDH"/>
</dbReference>
<dbReference type="InterPro" id="IPR036291">
    <property type="entry name" value="NAD(P)-bd_dom_sf"/>
</dbReference>
<dbReference type="STRING" id="335973.SAMN04488693_11532"/>
<dbReference type="Pfam" id="PF00596">
    <property type="entry name" value="Aldolase_II"/>
    <property type="match status" value="1"/>
</dbReference>
<dbReference type="GO" id="GO:0016491">
    <property type="term" value="F:oxidoreductase activity"/>
    <property type="evidence" value="ECO:0007669"/>
    <property type="project" value="UniProtKB-KW"/>
</dbReference>
<dbReference type="Gene3D" id="3.40.50.720">
    <property type="entry name" value="NAD(P)-binding Rossmann-like Domain"/>
    <property type="match status" value="1"/>
</dbReference>
<feature type="domain" description="Class II aldolase/adducin N-terminal" evidence="4">
    <location>
        <begin position="13"/>
        <end position="215"/>
    </location>
</feature>
<dbReference type="NCBIfam" id="TIGR02632">
    <property type="entry name" value="RhaD_aldol-ADH"/>
    <property type="match status" value="1"/>
</dbReference>
<dbReference type="NCBIfam" id="NF006188">
    <property type="entry name" value="PRK08324.1-1"/>
    <property type="match status" value="1"/>
</dbReference>
<dbReference type="Proteomes" id="UP000199258">
    <property type="component" value="Unassembled WGS sequence"/>
</dbReference>
<dbReference type="InterPro" id="IPR001303">
    <property type="entry name" value="Aldolase_II/adducin_N"/>
</dbReference>
<dbReference type="SUPFAM" id="SSF51735">
    <property type="entry name" value="NAD(P)-binding Rossmann-fold domains"/>
    <property type="match status" value="1"/>
</dbReference>
<sequence>MGRVSMDNPTVQDLIERSNRLGADKRNTNYAGGNTSAKGTDTDPVTGENVELLWVKGSGGDLGTLKEQGLAVLRLDRLRALTNVYPGLDREDEMVAAFDYTLHGKGGAAPSIDTAMHGLVDAAHVDHLHPDSGIAIATAVDGEALTQKIFGDKVVWIPWRRPGFQLGLDIAAIKAENPQSVGTILGGHGITAWGETSGEAENNSLWIIETAERYIAENGRANPFGEPLEGYAALSPEERHAKAAALAPVIRGLASTDRAQVGHFTDDDAVLDFLASTEHPRLAALGTSCPDHFLRTKVKPLVLDLPSDASIEESVKRLKELHKEYREDYRAYYERHAAEDSPAMRGADPAIVLIPGVGMFSYGANKQTARVAGEFYLNAINVMRGAEAISTYAPIDESEKFRIEYWALEEAKLARMPKPKSHATRIALVTGAASGIGKAIATRLAAEGACVVIADLNLENAEKVAEELGGPDVAIGVQADVTSTEQVQDAVNAAVLAFGGLDLVVNNAGLSISKPLLETSEKDWDLQHNVMAKGSFLVSKAAAKVLIDQEMGGDIIYISSKNSVFAGPNNIAYSATKADQAHQVRLLAAELGEYGVRVNGINPDGVVRGSGIFAGGWGAKRAAVYGVDEEKLGEYYAQRTLLKREVLPENVANAAAVLTSAELSHTTGLHVPVDAGVAAAFLR</sequence>
<protein>
    <submittedName>
        <fullName evidence="5">Rhamnulose-1-phosphate aldolase</fullName>
    </submittedName>
</protein>
<evidence type="ECO:0000256" key="2">
    <source>
        <dbReference type="ARBA" id="ARBA00023002"/>
    </source>
</evidence>
<evidence type="ECO:0000256" key="3">
    <source>
        <dbReference type="SAM" id="MobiDB-lite"/>
    </source>
</evidence>
<dbReference type="OrthoDB" id="9774430at2"/>
<accession>A0A1G8LVS0</accession>